<dbReference type="AlphaFoldDB" id="A0A495R5G4"/>
<sequence length="125" mass="13895">MSRQNAPPRASTVYQGRRDSTAPVGQECTVRVDGEPLDTRYDLLSASPSGFEWGYGGSGPAQLSIALLAHAYDEEFAADHYQSFKRKVVSELPENGWKLSISRSHRVRGSVYLGRVWKPPKQTAR</sequence>
<dbReference type="EMBL" id="RBWW01000001">
    <property type="protein sequence ID" value="RKS82118.1"/>
    <property type="molecule type" value="Genomic_DNA"/>
</dbReference>
<evidence type="ECO:0000313" key="3">
    <source>
        <dbReference type="Proteomes" id="UP000268233"/>
    </source>
</evidence>
<name>A0A495R5G4_9EURY</name>
<proteinExistence type="predicted"/>
<evidence type="ECO:0000313" key="2">
    <source>
        <dbReference type="EMBL" id="RKS82118.1"/>
    </source>
</evidence>
<dbReference type="Pfam" id="PF19663">
    <property type="entry name" value="DUF6166"/>
    <property type="match status" value="1"/>
</dbReference>
<gene>
    <name evidence="2" type="ORF">BDK61_1415</name>
</gene>
<organism evidence="2 3">
    <name type="scientific">Haloarcula quadrata</name>
    <dbReference type="NCBI Taxonomy" id="182779"/>
    <lineage>
        <taxon>Archaea</taxon>
        <taxon>Methanobacteriati</taxon>
        <taxon>Methanobacteriota</taxon>
        <taxon>Stenosarchaea group</taxon>
        <taxon>Halobacteria</taxon>
        <taxon>Halobacteriales</taxon>
        <taxon>Haloarculaceae</taxon>
        <taxon>Haloarcula</taxon>
    </lineage>
</organism>
<feature type="region of interest" description="Disordered" evidence="1">
    <location>
        <begin position="1"/>
        <end position="27"/>
    </location>
</feature>
<reference evidence="2 3" key="1">
    <citation type="submission" date="2018-10" db="EMBL/GenBank/DDBJ databases">
        <title>Genomic Encyclopedia of Archaeal and Bacterial Type Strains, Phase II (KMG-II): from individual species to whole genera.</title>
        <authorList>
            <person name="Goeker M."/>
        </authorList>
    </citation>
    <scope>NUCLEOTIDE SEQUENCE [LARGE SCALE GENOMIC DNA]</scope>
    <source>
        <strain evidence="2 3">DSM 11927</strain>
    </source>
</reference>
<dbReference type="Proteomes" id="UP000268233">
    <property type="component" value="Unassembled WGS sequence"/>
</dbReference>
<keyword evidence="3" id="KW-1185">Reference proteome</keyword>
<protein>
    <submittedName>
        <fullName evidence="2">Uncharacterized protein</fullName>
    </submittedName>
</protein>
<evidence type="ECO:0000256" key="1">
    <source>
        <dbReference type="SAM" id="MobiDB-lite"/>
    </source>
</evidence>
<dbReference type="InterPro" id="IPR046164">
    <property type="entry name" value="DUF6166"/>
</dbReference>
<accession>A0A495R5G4</accession>
<comment type="caution">
    <text evidence="2">The sequence shown here is derived from an EMBL/GenBank/DDBJ whole genome shotgun (WGS) entry which is preliminary data.</text>
</comment>